<reference evidence="4 5" key="1">
    <citation type="submission" date="2023-10" db="EMBL/GenBank/DDBJ databases">
        <title>Surface-active antibiotics is a multifunctional adaptation for post-fire microbes.</title>
        <authorList>
            <person name="Liu M.D."/>
            <person name="Du Y."/>
            <person name="Koupaei S.K."/>
            <person name="Kim N.R."/>
            <person name="Zhang W."/>
            <person name="Traxler M.F."/>
        </authorList>
    </citation>
    <scope>NUCLEOTIDE SEQUENCE [LARGE SCALE GENOMIC DNA]</scope>
    <source>
        <strain evidence="4 5">F3</strain>
    </source>
</reference>
<name>A0ABZ0EQZ3_9BURK</name>
<accession>A0ABZ0EQZ3</accession>
<organism evidence="4 5">
    <name type="scientific">Paraburkholderia kirstenboschensis</name>
    <dbReference type="NCBI Taxonomy" id="1245436"/>
    <lineage>
        <taxon>Bacteria</taxon>
        <taxon>Pseudomonadati</taxon>
        <taxon>Pseudomonadota</taxon>
        <taxon>Betaproteobacteria</taxon>
        <taxon>Burkholderiales</taxon>
        <taxon>Burkholderiaceae</taxon>
        <taxon>Paraburkholderia</taxon>
    </lineage>
</organism>
<dbReference type="InterPro" id="IPR038492">
    <property type="entry name" value="GBBH-like_N_sf"/>
</dbReference>
<sequence length="106" mass="11681">MNAPELVAIDAASASLSMRWPDGAVARLPFAVLRSSCMCAQCRKRKLDGDTPSTSSDVKLLDARPSGYGLQLVFDDGHERGIFPWVYLERLAKDLQKAERQGSRTL</sequence>
<dbReference type="RefSeq" id="WP_317021668.1">
    <property type="nucleotide sequence ID" value="NZ_CP136513.1"/>
</dbReference>
<dbReference type="EMBL" id="CP136513">
    <property type="protein sequence ID" value="WOD19617.1"/>
    <property type="molecule type" value="Genomic_DNA"/>
</dbReference>
<feature type="domain" description="Gamma-butyrobetaine hydroxylase-like N-terminal" evidence="3">
    <location>
        <begin position="10"/>
        <end position="88"/>
    </location>
</feature>
<gene>
    <name evidence="4" type="ORF">RW095_25655</name>
</gene>
<keyword evidence="1" id="KW-0479">Metal-binding</keyword>
<proteinExistence type="predicted"/>
<dbReference type="Proteomes" id="UP001302652">
    <property type="component" value="Chromosome 1"/>
</dbReference>
<evidence type="ECO:0000313" key="4">
    <source>
        <dbReference type="EMBL" id="WOD19617.1"/>
    </source>
</evidence>
<dbReference type="PANTHER" id="PTHR35303">
    <property type="entry name" value="OS02G0197800 PROTEIN"/>
    <property type="match status" value="1"/>
</dbReference>
<evidence type="ECO:0000256" key="1">
    <source>
        <dbReference type="ARBA" id="ARBA00022723"/>
    </source>
</evidence>
<keyword evidence="2" id="KW-0408">Iron</keyword>
<dbReference type="Pfam" id="PF06155">
    <property type="entry name" value="GBBH-like_N"/>
    <property type="match status" value="1"/>
</dbReference>
<protein>
    <submittedName>
        <fullName evidence="4">Gamma-butyrobetaine hydroxylase-like domain-containing protein</fullName>
    </submittedName>
</protein>
<evidence type="ECO:0000256" key="2">
    <source>
        <dbReference type="ARBA" id="ARBA00023004"/>
    </source>
</evidence>
<evidence type="ECO:0000313" key="5">
    <source>
        <dbReference type="Proteomes" id="UP001302652"/>
    </source>
</evidence>
<evidence type="ECO:0000259" key="3">
    <source>
        <dbReference type="Pfam" id="PF06155"/>
    </source>
</evidence>
<dbReference type="Gene3D" id="3.30.2020.30">
    <property type="match status" value="1"/>
</dbReference>
<dbReference type="PANTHER" id="PTHR35303:SF8">
    <property type="entry name" value="GAMMA-BUTYROBETAINE HYDROXYLASE-LIKE N-TERMINAL DOMAIN-CONTAINING PROTEIN"/>
    <property type="match status" value="1"/>
</dbReference>
<dbReference type="InterPro" id="IPR010376">
    <property type="entry name" value="GBBH-like_N"/>
</dbReference>
<keyword evidence="5" id="KW-1185">Reference proteome</keyword>